<proteinExistence type="predicted"/>
<protein>
    <submittedName>
        <fullName evidence="2">Uncharacterized protein</fullName>
    </submittedName>
</protein>
<gene>
    <name evidence="2" type="ORF">Ae201684_014653</name>
</gene>
<reference evidence="2 3" key="1">
    <citation type="submission" date="2019-07" db="EMBL/GenBank/DDBJ databases">
        <title>Genomics analysis of Aphanomyces spp. identifies a new class of oomycete effector associated with host adaptation.</title>
        <authorList>
            <person name="Gaulin E."/>
        </authorList>
    </citation>
    <scope>NUCLEOTIDE SEQUENCE [LARGE SCALE GENOMIC DNA]</scope>
    <source>
        <strain evidence="2 3">ATCC 201684</strain>
    </source>
</reference>
<dbReference type="AlphaFoldDB" id="A0A6G0WJK7"/>
<evidence type="ECO:0000313" key="2">
    <source>
        <dbReference type="EMBL" id="KAF0727396.1"/>
    </source>
</evidence>
<keyword evidence="1" id="KW-0472">Membrane</keyword>
<keyword evidence="1" id="KW-0812">Transmembrane</keyword>
<organism evidence="2 3">
    <name type="scientific">Aphanomyces euteiches</name>
    <dbReference type="NCBI Taxonomy" id="100861"/>
    <lineage>
        <taxon>Eukaryota</taxon>
        <taxon>Sar</taxon>
        <taxon>Stramenopiles</taxon>
        <taxon>Oomycota</taxon>
        <taxon>Saprolegniomycetes</taxon>
        <taxon>Saprolegniales</taxon>
        <taxon>Verrucalvaceae</taxon>
        <taxon>Aphanomyces</taxon>
    </lineage>
</organism>
<feature type="transmembrane region" description="Helical" evidence="1">
    <location>
        <begin position="292"/>
        <end position="315"/>
    </location>
</feature>
<comment type="caution">
    <text evidence="2">The sequence shown here is derived from an EMBL/GenBank/DDBJ whole genome shotgun (WGS) entry which is preliminary data.</text>
</comment>
<feature type="transmembrane region" description="Helical" evidence="1">
    <location>
        <begin position="367"/>
        <end position="389"/>
    </location>
</feature>
<feature type="transmembrane region" description="Helical" evidence="1">
    <location>
        <begin position="176"/>
        <end position="206"/>
    </location>
</feature>
<evidence type="ECO:0000256" key="1">
    <source>
        <dbReference type="SAM" id="Phobius"/>
    </source>
</evidence>
<dbReference type="Proteomes" id="UP000481153">
    <property type="component" value="Unassembled WGS sequence"/>
</dbReference>
<dbReference type="EMBL" id="VJMJ01000198">
    <property type="protein sequence ID" value="KAF0727396.1"/>
    <property type="molecule type" value="Genomic_DNA"/>
</dbReference>
<keyword evidence="3" id="KW-1185">Reference proteome</keyword>
<dbReference type="VEuPathDB" id="FungiDB:AeMF1_016104"/>
<accession>A0A6G0WJK7</accession>
<evidence type="ECO:0000313" key="3">
    <source>
        <dbReference type="Proteomes" id="UP000481153"/>
    </source>
</evidence>
<sequence length="566" mass="62858">MNASIDLSATPMTHALLVDCDYSGRHFQDTTMFKIYLVDTSMTSMMSIAIQTMIGLRETTHLATQVGATVVSLTQLSKFGLGPDEPPGAEWFYGLTYDDATAFHETYHDGVSASNEYKWRIQSTNESLLIAGLSGYYRGSTASQTNMLRFLIDMTGSPVRDFVVDMYPSLAYWKDAWAWVQGLVILTIGVRVGFTIVVALSIAFTTSKSTAAAHLPDVFPTIKRHIHVRSFLLVLAFVCDGFWSIHEWALTVGFIRYNLLPLFVLGENIRSDLLMLFLVWTDGVASALRVGIWPAITVVAYILCYTHSSAIVAALSSQQVEDATAEYFNQAYIANTIAYASFGMNEWNQYVLPPEEPPLWLVAREFVWFIAPCIGIAGLLVVYKLALVAMAKLGGERYRVHTADDAENFKVSVAEMAAMRGVPSVFLDNFIPERHGIPTKGLLTLPPPRFLFSKDAFQMPKTLLWSSGWLILDHKFVVYADDLPRIVASVLTGISFGQAYCCSIRTLDSRRTLVPQLMPVPVAELSWRSLLHVSVEALWVKNLHMMTKTCATLPPRRSSSGAPIPS</sequence>
<keyword evidence="1" id="KW-1133">Transmembrane helix</keyword>
<feature type="transmembrane region" description="Helical" evidence="1">
    <location>
        <begin position="226"/>
        <end position="245"/>
    </location>
</feature>
<name>A0A6G0WJK7_9STRA</name>